<organism evidence="1 2">
    <name type="scientific">Trichonephila inaurata madagascariensis</name>
    <dbReference type="NCBI Taxonomy" id="2747483"/>
    <lineage>
        <taxon>Eukaryota</taxon>
        <taxon>Metazoa</taxon>
        <taxon>Ecdysozoa</taxon>
        <taxon>Arthropoda</taxon>
        <taxon>Chelicerata</taxon>
        <taxon>Arachnida</taxon>
        <taxon>Araneae</taxon>
        <taxon>Araneomorphae</taxon>
        <taxon>Entelegynae</taxon>
        <taxon>Araneoidea</taxon>
        <taxon>Nephilidae</taxon>
        <taxon>Trichonephila</taxon>
        <taxon>Trichonephila inaurata</taxon>
    </lineage>
</organism>
<gene>
    <name evidence="1" type="ORF">TNIN_277691</name>
</gene>
<comment type="caution">
    <text evidence="1">The sequence shown here is derived from an EMBL/GenBank/DDBJ whole genome shotgun (WGS) entry which is preliminary data.</text>
</comment>
<protein>
    <submittedName>
        <fullName evidence="1">Uncharacterized protein</fullName>
    </submittedName>
</protein>
<keyword evidence="2" id="KW-1185">Reference proteome</keyword>
<name>A0A8X6XT81_9ARAC</name>
<evidence type="ECO:0000313" key="2">
    <source>
        <dbReference type="Proteomes" id="UP000886998"/>
    </source>
</evidence>
<dbReference type="AlphaFoldDB" id="A0A8X6XT81"/>
<dbReference type="Proteomes" id="UP000886998">
    <property type="component" value="Unassembled WGS sequence"/>
</dbReference>
<evidence type="ECO:0000313" key="1">
    <source>
        <dbReference type="EMBL" id="GFY59094.1"/>
    </source>
</evidence>
<proteinExistence type="predicted"/>
<reference evidence="1" key="1">
    <citation type="submission" date="2020-08" db="EMBL/GenBank/DDBJ databases">
        <title>Multicomponent nature underlies the extraordinary mechanical properties of spider dragline silk.</title>
        <authorList>
            <person name="Kono N."/>
            <person name="Nakamura H."/>
            <person name="Mori M."/>
            <person name="Yoshida Y."/>
            <person name="Ohtoshi R."/>
            <person name="Malay A.D."/>
            <person name="Moran D.A.P."/>
            <person name="Tomita M."/>
            <person name="Numata K."/>
            <person name="Arakawa K."/>
        </authorList>
    </citation>
    <scope>NUCLEOTIDE SEQUENCE</scope>
</reference>
<accession>A0A8X6XT81</accession>
<dbReference type="EMBL" id="BMAV01012422">
    <property type="protein sequence ID" value="GFY59094.1"/>
    <property type="molecule type" value="Genomic_DNA"/>
</dbReference>
<sequence>MHASFPPLNDTLGRRRGSIETPGCPALNGIAACDYRLDGKAFIPQYNIVEIYSKSSESCIQLHPFMIFLKPFPSLHNASILLQISSIYLKKAQHLTLYRFIYLLSPCPLSMPKSVSYFKKEPLSF</sequence>